<proteinExistence type="predicted"/>
<gene>
    <name evidence="1" type="ORF">JYZ213_LOCUS6757</name>
    <name evidence="2" type="ORF">OXD698_LOCUS9241</name>
</gene>
<name>A0A818RQB4_9BILA</name>
<dbReference type="EMBL" id="CAJNOG010000043">
    <property type="protein sequence ID" value="CAF0829521.1"/>
    <property type="molecule type" value="Genomic_DNA"/>
</dbReference>
<dbReference type="EMBL" id="CAJOAZ010000463">
    <property type="protein sequence ID" value="CAF3654972.1"/>
    <property type="molecule type" value="Genomic_DNA"/>
</dbReference>
<sequence>MSIMLAETFTTITCSRFEICWKQEFIMFLICVLHRSAEIEDLTHLTEQDKKNIEQEAQKGSDHLQSDQHITHSSLQNILKSSLHQENSDPN</sequence>
<dbReference type="Proteomes" id="UP000663844">
    <property type="component" value="Unassembled WGS sequence"/>
</dbReference>
<organism evidence="2 3">
    <name type="scientific">Adineta steineri</name>
    <dbReference type="NCBI Taxonomy" id="433720"/>
    <lineage>
        <taxon>Eukaryota</taxon>
        <taxon>Metazoa</taxon>
        <taxon>Spiralia</taxon>
        <taxon>Gnathifera</taxon>
        <taxon>Rotifera</taxon>
        <taxon>Eurotatoria</taxon>
        <taxon>Bdelloidea</taxon>
        <taxon>Adinetida</taxon>
        <taxon>Adinetidae</taxon>
        <taxon>Adineta</taxon>
    </lineage>
</organism>
<reference evidence="2" key="1">
    <citation type="submission" date="2021-02" db="EMBL/GenBank/DDBJ databases">
        <authorList>
            <person name="Nowell W R."/>
        </authorList>
    </citation>
    <scope>NUCLEOTIDE SEQUENCE</scope>
</reference>
<dbReference type="Proteomes" id="UP000663845">
    <property type="component" value="Unassembled WGS sequence"/>
</dbReference>
<comment type="caution">
    <text evidence="2">The sequence shown here is derived from an EMBL/GenBank/DDBJ whole genome shotgun (WGS) entry which is preliminary data.</text>
</comment>
<accession>A0A818RQB4</accession>
<evidence type="ECO:0000313" key="3">
    <source>
        <dbReference type="Proteomes" id="UP000663844"/>
    </source>
</evidence>
<evidence type="ECO:0000313" key="1">
    <source>
        <dbReference type="EMBL" id="CAF0829521.1"/>
    </source>
</evidence>
<protein>
    <submittedName>
        <fullName evidence="2">Uncharacterized protein</fullName>
    </submittedName>
</protein>
<evidence type="ECO:0000313" key="2">
    <source>
        <dbReference type="EMBL" id="CAF3654972.1"/>
    </source>
</evidence>
<dbReference type="AlphaFoldDB" id="A0A818RQB4"/>